<comment type="caution">
    <text evidence="3">The sequence shown here is derived from an EMBL/GenBank/DDBJ whole genome shotgun (WGS) entry which is preliminary data.</text>
</comment>
<dbReference type="EMBL" id="JADWYR010000002">
    <property type="protein sequence ID" value="MBG9377781.1"/>
    <property type="molecule type" value="Genomic_DNA"/>
</dbReference>
<reference evidence="3" key="1">
    <citation type="submission" date="2020-11" db="EMBL/GenBank/DDBJ databases">
        <title>Bacterial whole genome sequence for Panacibacter sp. DH6.</title>
        <authorList>
            <person name="Le V."/>
            <person name="Ko S."/>
            <person name="Ahn C.-Y."/>
            <person name="Oh H.-M."/>
        </authorList>
    </citation>
    <scope>NUCLEOTIDE SEQUENCE</scope>
    <source>
        <strain evidence="3">DH6</strain>
    </source>
</reference>
<protein>
    <submittedName>
        <fullName evidence="3">Autotransporter-associated beta strand repeat-containing protein</fullName>
    </submittedName>
</protein>
<dbReference type="Proteomes" id="UP000628448">
    <property type="component" value="Unassembled WGS sequence"/>
</dbReference>
<evidence type="ECO:0000313" key="4">
    <source>
        <dbReference type="Proteomes" id="UP000628448"/>
    </source>
</evidence>
<dbReference type="InterPro" id="IPR013425">
    <property type="entry name" value="Autotrns_rpt"/>
</dbReference>
<proteinExistence type="predicted"/>
<feature type="signal peptide" evidence="2">
    <location>
        <begin position="1"/>
        <end position="28"/>
    </location>
</feature>
<accession>A0A931E9E8</accession>
<organism evidence="3 4">
    <name type="scientific">Panacibacter microcysteis</name>
    <dbReference type="NCBI Taxonomy" id="2793269"/>
    <lineage>
        <taxon>Bacteria</taxon>
        <taxon>Pseudomonadati</taxon>
        <taxon>Bacteroidota</taxon>
        <taxon>Chitinophagia</taxon>
        <taxon>Chitinophagales</taxon>
        <taxon>Chitinophagaceae</taxon>
        <taxon>Panacibacter</taxon>
    </lineage>
</organism>
<gene>
    <name evidence="3" type="ORF">I5907_16185</name>
</gene>
<dbReference type="NCBIfam" id="TIGR02601">
    <property type="entry name" value="autotrns_rpt"/>
    <property type="match status" value="1"/>
</dbReference>
<name>A0A931E9E8_9BACT</name>
<dbReference type="Gene3D" id="2.60.40.10">
    <property type="entry name" value="Immunoglobulins"/>
    <property type="match status" value="1"/>
</dbReference>
<keyword evidence="1 2" id="KW-0732">Signal</keyword>
<dbReference type="SUPFAM" id="SSF51126">
    <property type="entry name" value="Pectin lyase-like"/>
    <property type="match status" value="1"/>
</dbReference>
<dbReference type="Pfam" id="PF12951">
    <property type="entry name" value="PATR"/>
    <property type="match status" value="2"/>
</dbReference>
<evidence type="ECO:0000313" key="3">
    <source>
        <dbReference type="EMBL" id="MBG9377781.1"/>
    </source>
</evidence>
<sequence>MKTAPPNSAPFRSIMVICFMAISLATLAQTTLVNYNFDVSNITNYPKFYSRYVNGISSVLSSGSNYSQALHDGSSSFAGTVTGASAFTANTTASPNRIVALSGTSAQYFNFRLTGSSLKAYSNFKVYFQHRRGTTGTSTINTIQYSVDGAAFVTIATAVATSTTWQEYLSSALSVTPATSLDIRINFTNSSTSGIFAVDNFQVQGQGPASATVCIAPNHPVAANLFASTTDNMIASFRMDAHVTSIAPSAITVTTGGTYIATDFANFKLWQNSYNSLYGATQVGSTVLTALSGGNITFNTGFSSIAVNKSSYFFITADALVTATAGRTINITTTAFTNFSFSGTPAKVGTTPVSVGNTFTIASNRNRYTQSSGSGNWDNGSAVNRWGTASGGPYSGRWVQNGTANLETAGETIQMDATTGATAQQVNVTAASFNVQSTLTQVTTGLTLNSPAIIDVSGSNTLRLSNSAGGNGNGNPLLTSYGLRKEGTGEVMFSQPFSIYNSGLSGPIYINGGTLTIGDKSNTNNPNLYVYDNDFFINNGKLTIAASTSTFASPGFIRSLTVDGSGSNTASIEIYNTGTTGSLYSEPTTDDRYPQLAIDMVPLTIKGTLNFGYAGNISGVTTAMALGNVTLTGNATFKTQTNGVGNLASSSGIISNLELAGEGGRSGLSGTPAIGNFGVTDNGYTLTVLGGGSNSCDGGYVSINGDGGTSTGAWSVGKSDGTEAGYLSINDVDGMTSGSITVYNNSQLDINVTGATVNIAKTPTINLNGAKSFSYYGALALYNSTANSSNSWASPVVVNSTDATIALYNNEWIMGGAFTGTGTLQLWANTSTHNLTLTSGANTWSGGTKILSGILNVSSGSSISTGALTMAQLSGFDTRINFNNAAQTIGALSSAWVNTTGTRSQVINLATNHILTVNQSTSTSYGDGAVNTLTAIISGAGNLIKDGTGTLTLTGANTYTGLTQVKAGTLQLNRLYTASGSVLPATNNVHIIGGTLRVTTNQTLNDVILSTGTLQVDNGVTLTINGTLTLVNGSISLVGTGKIAYGASGRVTYAGSNPQTTSTAEIPASAGPKGIIVDNNTNSGVTLSANVANLTGASVVNGWLDFDGKTMTGTGGTFTLNGLVGPYSFTGTTSTSSNVITNVSSTAGLGLGMRLISSALPGGTYIIYINPLVANSVTINNNGSSNSVGASVTAAWRGGLKVSLPNGIGDGSTSSHVQTTGTNVYNSGANYIFKTPTSGTTIFPAFPTVGTLSYSPAYDVAIQAGSANKVILGTSQDIEISHDLTLTSGLFVTNNNLITWANSGGILSSPNSPFATMSTASNTSYIVTATNTGAELSVSGAFTGNKGFRIKNVGSSTDIYFPVGLKFSSPNRMMINNTGTATDITVLLKSGDLAQTPGARVNRIWYMHSSVTSGVKANMRLFFTKKDWTGWPTTQEEVESGFVYNDIHLIQRNYSGAFVNKSAGTDVSGANFISGTYTNTEVYGQYSIGVSADAGGATNGINSFSRFSLVNEYIVLPVHVTNIKAFQQDQHIRVNWTALNETNIDHYEVEKSLTGNDFKAIAKTTALNNNQPQNLYGITDMQVNAGKQYYRIRIIAKDGEVSYTAVVSVNINGGKPAVTVQPNPVQNKVANLQFNNIPAGKYQVQLYNSVGQKVYSKVIDHNGGSSSQQLNLPSSVIAGNYICRVFGETASFSITLVVE</sequence>
<feature type="chain" id="PRO_5037273901" evidence="2">
    <location>
        <begin position="29"/>
        <end position="1699"/>
    </location>
</feature>
<evidence type="ECO:0000256" key="2">
    <source>
        <dbReference type="SAM" id="SignalP"/>
    </source>
</evidence>
<keyword evidence="4" id="KW-1185">Reference proteome</keyword>
<dbReference type="RefSeq" id="WP_196991849.1">
    <property type="nucleotide sequence ID" value="NZ_JADWYR010000002.1"/>
</dbReference>
<dbReference type="InterPro" id="IPR013783">
    <property type="entry name" value="Ig-like_fold"/>
</dbReference>
<evidence type="ECO:0000256" key="1">
    <source>
        <dbReference type="ARBA" id="ARBA00022729"/>
    </source>
</evidence>
<dbReference type="InterPro" id="IPR026444">
    <property type="entry name" value="Secre_tail"/>
</dbReference>
<dbReference type="InterPro" id="IPR011050">
    <property type="entry name" value="Pectin_lyase_fold/virulence"/>
</dbReference>
<dbReference type="NCBIfam" id="TIGR04183">
    <property type="entry name" value="Por_Secre_tail"/>
    <property type="match status" value="1"/>
</dbReference>